<keyword evidence="2" id="KW-1185">Reference proteome</keyword>
<proteinExistence type="predicted"/>
<dbReference type="EMBL" id="PVWJ01000206">
    <property type="protein sequence ID" value="PSB00473.1"/>
    <property type="molecule type" value="Genomic_DNA"/>
</dbReference>
<gene>
    <name evidence="1" type="ORF">C7B64_23350</name>
</gene>
<evidence type="ECO:0000313" key="2">
    <source>
        <dbReference type="Proteomes" id="UP000238762"/>
    </source>
</evidence>
<reference evidence="1 2" key="2">
    <citation type="submission" date="2018-03" db="EMBL/GenBank/DDBJ databases">
        <title>The ancient ancestry and fast evolution of plastids.</title>
        <authorList>
            <person name="Moore K.R."/>
            <person name="Magnabosco C."/>
            <person name="Momper L."/>
            <person name="Gold D.A."/>
            <person name="Bosak T."/>
            <person name="Fournier G.P."/>
        </authorList>
    </citation>
    <scope>NUCLEOTIDE SEQUENCE [LARGE SCALE GENOMIC DNA]</scope>
    <source>
        <strain evidence="1 2">CCAP 1448/3</strain>
    </source>
</reference>
<name>A0A2T1BX20_9CYAN</name>
<dbReference type="AlphaFoldDB" id="A0A2T1BX20"/>
<evidence type="ECO:0000313" key="1">
    <source>
        <dbReference type="EMBL" id="PSB00473.1"/>
    </source>
</evidence>
<protein>
    <submittedName>
        <fullName evidence="1">Uncharacterized protein</fullName>
    </submittedName>
</protein>
<sequence>MIKQKLDEITLQVGRPIQIVADHGSDLARGIKLYQEEHEDLIYTHDVTHAMALLLKYELNSDDKYQSFIQKCNMCRQQLQQTELSFLSPPTQRSQCRYFNIERLTDWGLNLLNCPIDTVVKLVENSDPGVINKKLINKLGWLVDYQVELIRWHQMTVLTRTLETQLKKLGINQQSLTCFQENEFTFAEGELLNFQQHICDYVVTQSSHIKDEKTFLATSDVIESLFGKYKHFSARCPFKEMSQMLLTICLSTMNLTNTIVKNALESISFADVEAWLAEVFGQSMLSKRKTLFSKLVDDTETA</sequence>
<dbReference type="OrthoDB" id="505671at2"/>
<organism evidence="1 2">
    <name type="scientific">Merismopedia glauca CCAP 1448/3</name>
    <dbReference type="NCBI Taxonomy" id="1296344"/>
    <lineage>
        <taxon>Bacteria</taxon>
        <taxon>Bacillati</taxon>
        <taxon>Cyanobacteriota</taxon>
        <taxon>Cyanophyceae</taxon>
        <taxon>Synechococcales</taxon>
        <taxon>Merismopediaceae</taxon>
        <taxon>Merismopedia</taxon>
    </lineage>
</organism>
<accession>A0A2T1BX20</accession>
<dbReference type="Proteomes" id="UP000238762">
    <property type="component" value="Unassembled WGS sequence"/>
</dbReference>
<comment type="caution">
    <text evidence="1">The sequence shown here is derived from an EMBL/GenBank/DDBJ whole genome shotgun (WGS) entry which is preliminary data.</text>
</comment>
<reference evidence="1 2" key="1">
    <citation type="submission" date="2018-02" db="EMBL/GenBank/DDBJ databases">
        <authorList>
            <person name="Cohen D.B."/>
            <person name="Kent A.D."/>
        </authorList>
    </citation>
    <scope>NUCLEOTIDE SEQUENCE [LARGE SCALE GENOMIC DNA]</scope>
    <source>
        <strain evidence="1 2">CCAP 1448/3</strain>
    </source>
</reference>